<accession>A0A139A312</accession>
<dbReference type="Pfam" id="PF00076">
    <property type="entry name" value="RRM_1"/>
    <property type="match status" value="1"/>
</dbReference>
<keyword evidence="7" id="KW-1185">Reference proteome</keyword>
<dbReference type="InterPro" id="IPR000504">
    <property type="entry name" value="RRM_dom"/>
</dbReference>
<dbReference type="SUPFAM" id="SSF54928">
    <property type="entry name" value="RNA-binding domain, RBD"/>
    <property type="match status" value="1"/>
</dbReference>
<feature type="domain" description="RRM" evidence="4">
    <location>
        <begin position="56"/>
        <end position="127"/>
    </location>
</feature>
<dbReference type="PROSITE" id="PS50158">
    <property type="entry name" value="ZF_CCHC"/>
    <property type="match status" value="1"/>
</dbReference>
<dbReference type="STRING" id="1344416.A0A139A312"/>
<evidence type="ECO:0000259" key="4">
    <source>
        <dbReference type="PROSITE" id="PS50102"/>
    </source>
</evidence>
<dbReference type="AlphaFoldDB" id="A0A139A312"/>
<protein>
    <recommendedName>
        <fullName evidence="8">RNA-binding domain-containing protein</fullName>
    </recommendedName>
</protein>
<dbReference type="OrthoDB" id="1099063at2759"/>
<proteinExistence type="predicted"/>
<dbReference type="GO" id="GO:0008270">
    <property type="term" value="F:zinc ion binding"/>
    <property type="evidence" value="ECO:0007669"/>
    <property type="project" value="UniProtKB-KW"/>
</dbReference>
<dbReference type="InterPro" id="IPR001878">
    <property type="entry name" value="Znf_CCHC"/>
</dbReference>
<reference evidence="6 7" key="1">
    <citation type="journal article" date="2015" name="Genome Biol. Evol.">
        <title>Phylogenomic analyses indicate that early fungi evolved digesting cell walls of algal ancestors of land plants.</title>
        <authorList>
            <person name="Chang Y."/>
            <person name="Wang S."/>
            <person name="Sekimoto S."/>
            <person name="Aerts A.L."/>
            <person name="Choi C."/>
            <person name="Clum A."/>
            <person name="LaButti K.M."/>
            <person name="Lindquist E.A."/>
            <person name="Yee Ngan C."/>
            <person name="Ohm R.A."/>
            <person name="Salamov A.A."/>
            <person name="Grigoriev I.V."/>
            <person name="Spatafora J.W."/>
            <person name="Berbee M.L."/>
        </authorList>
    </citation>
    <scope>NUCLEOTIDE SEQUENCE [LARGE SCALE GENOMIC DNA]</scope>
    <source>
        <strain evidence="6 7">JEL478</strain>
    </source>
</reference>
<gene>
    <name evidence="6" type="ORF">M427DRAFT_36068</name>
</gene>
<dbReference type="EMBL" id="KQ965806">
    <property type="protein sequence ID" value="KXS11151.1"/>
    <property type="molecule type" value="Genomic_DNA"/>
</dbReference>
<dbReference type="GO" id="GO:0003723">
    <property type="term" value="F:RNA binding"/>
    <property type="evidence" value="ECO:0007669"/>
    <property type="project" value="UniProtKB-UniRule"/>
</dbReference>
<dbReference type="SMART" id="SM00360">
    <property type="entry name" value="RRM"/>
    <property type="match status" value="1"/>
</dbReference>
<feature type="compositionally biased region" description="Pro residues" evidence="3">
    <location>
        <begin position="181"/>
        <end position="194"/>
    </location>
</feature>
<keyword evidence="2" id="KW-0694">RNA-binding</keyword>
<sequence>MSPILVSFRTTKPPTYLEVCPTSKPLPLSPRDPAPPSDGPRDPAPPGGPRRGGRPVKLYVGGIAVETGRRDLEDLFARYGRVVALEIKHGGYGFAELENLHEAEDVQRALNGYRLDNSSLIVEFSKRSGPSGKSTCFICGHSGHWVPECEQSVEKGMDVRSGKNFKCGEPGHLAKGSGGGHPPPPRNYGPPKYSPPGGYGGGYDLYYPPPPPRGGDYRDDCYHGGPGGYRSPPRNRSRSPRYSRGGSGGYDSR</sequence>
<feature type="compositionally biased region" description="Pro residues" evidence="3">
    <location>
        <begin position="27"/>
        <end position="48"/>
    </location>
</feature>
<evidence type="ECO:0008006" key="8">
    <source>
        <dbReference type="Google" id="ProtNLM"/>
    </source>
</evidence>
<dbReference type="InterPro" id="IPR012677">
    <property type="entry name" value="Nucleotide-bd_a/b_plait_sf"/>
</dbReference>
<keyword evidence="1" id="KW-0862">Zinc</keyword>
<dbReference type="Gene3D" id="4.10.60.10">
    <property type="entry name" value="Zinc finger, CCHC-type"/>
    <property type="match status" value="1"/>
</dbReference>
<dbReference type="CDD" id="cd00590">
    <property type="entry name" value="RRM_SF"/>
    <property type="match status" value="1"/>
</dbReference>
<dbReference type="InterPro" id="IPR036875">
    <property type="entry name" value="Znf_CCHC_sf"/>
</dbReference>
<dbReference type="PANTHER" id="PTHR48038">
    <property type="entry name" value="RIBONUCLEOPROTEIN RB97D"/>
    <property type="match status" value="1"/>
</dbReference>
<evidence type="ECO:0000313" key="7">
    <source>
        <dbReference type="Proteomes" id="UP000070544"/>
    </source>
</evidence>
<feature type="region of interest" description="Disordered" evidence="3">
    <location>
        <begin position="160"/>
        <end position="253"/>
    </location>
</feature>
<evidence type="ECO:0000256" key="2">
    <source>
        <dbReference type="PROSITE-ProRule" id="PRU00176"/>
    </source>
</evidence>
<dbReference type="Gene3D" id="3.30.70.330">
    <property type="match status" value="1"/>
</dbReference>
<name>A0A139A312_GONPJ</name>
<keyword evidence="1" id="KW-0863">Zinc-finger</keyword>
<organism evidence="6 7">
    <name type="scientific">Gonapodya prolifera (strain JEL478)</name>
    <name type="common">Monoblepharis prolifera</name>
    <dbReference type="NCBI Taxonomy" id="1344416"/>
    <lineage>
        <taxon>Eukaryota</taxon>
        <taxon>Fungi</taxon>
        <taxon>Fungi incertae sedis</taxon>
        <taxon>Chytridiomycota</taxon>
        <taxon>Chytridiomycota incertae sedis</taxon>
        <taxon>Monoblepharidomycetes</taxon>
        <taxon>Monoblepharidales</taxon>
        <taxon>Gonapodyaceae</taxon>
        <taxon>Gonapodya</taxon>
    </lineage>
</organism>
<dbReference type="PROSITE" id="PS50102">
    <property type="entry name" value="RRM"/>
    <property type="match status" value="1"/>
</dbReference>
<feature type="domain" description="CCHC-type" evidence="5">
    <location>
        <begin position="136"/>
        <end position="151"/>
    </location>
</feature>
<evidence type="ECO:0000259" key="5">
    <source>
        <dbReference type="PROSITE" id="PS50158"/>
    </source>
</evidence>
<evidence type="ECO:0000256" key="3">
    <source>
        <dbReference type="SAM" id="MobiDB-lite"/>
    </source>
</evidence>
<feature type="region of interest" description="Disordered" evidence="3">
    <location>
        <begin position="16"/>
        <end position="55"/>
    </location>
</feature>
<evidence type="ECO:0000256" key="1">
    <source>
        <dbReference type="PROSITE-ProRule" id="PRU00047"/>
    </source>
</evidence>
<dbReference type="SUPFAM" id="SSF57756">
    <property type="entry name" value="Retrovirus zinc finger-like domains"/>
    <property type="match status" value="1"/>
</dbReference>
<dbReference type="InterPro" id="IPR035979">
    <property type="entry name" value="RBD_domain_sf"/>
</dbReference>
<dbReference type="Proteomes" id="UP000070544">
    <property type="component" value="Unassembled WGS sequence"/>
</dbReference>
<dbReference type="PANTHER" id="PTHR48038:SF1">
    <property type="entry name" value="RIBONUCLEOPROTEIN RB97D"/>
    <property type="match status" value="1"/>
</dbReference>
<keyword evidence="1" id="KW-0479">Metal-binding</keyword>
<evidence type="ECO:0000313" key="6">
    <source>
        <dbReference type="EMBL" id="KXS11151.1"/>
    </source>
</evidence>